<proteinExistence type="predicted"/>
<dbReference type="EMBL" id="CP141769">
    <property type="protein sequence ID" value="WRS40180.1"/>
    <property type="molecule type" value="Genomic_DNA"/>
</dbReference>
<dbReference type="InterPro" id="IPR014419">
    <property type="entry name" value="HutZ"/>
</dbReference>
<dbReference type="EC" id="1.4.3.5" evidence="2"/>
<dbReference type="Gene3D" id="2.30.110.10">
    <property type="entry name" value="Electron Transport, Fmn-binding Protein, Chain A"/>
    <property type="match status" value="1"/>
</dbReference>
<dbReference type="InterPro" id="IPR011576">
    <property type="entry name" value="Pyridox_Oxase_N"/>
</dbReference>
<dbReference type="EC" id="1.-.-.-" evidence="2"/>
<dbReference type="PANTHER" id="PTHR13343:SF17">
    <property type="entry name" value="CELLULAR REPRESSOR OF E1A-STIMULATED GENES, ISOFORM A"/>
    <property type="match status" value="1"/>
</dbReference>
<gene>
    <name evidence="2" type="ORF">VA613_04740</name>
</gene>
<name>A0ABZ1CMP3_9PROT</name>
<reference evidence="2 3" key="1">
    <citation type="submission" date="2023-12" db="EMBL/GenBank/DDBJ databases">
        <title>Thiobacillus sedimentum sp. nov., a chemolithoautotrophic sulfur-oxidizing bacterium isolated from freshwater sediment.</title>
        <authorList>
            <person name="Luo J."/>
            <person name="Dai C."/>
        </authorList>
    </citation>
    <scope>NUCLEOTIDE SEQUENCE [LARGE SCALE GENOMIC DNA]</scope>
    <source>
        <strain evidence="2 3">SCUT-2</strain>
    </source>
</reference>
<dbReference type="Pfam" id="PF01243">
    <property type="entry name" value="PNPOx_N"/>
    <property type="match status" value="1"/>
</dbReference>
<dbReference type="InterPro" id="IPR012349">
    <property type="entry name" value="Split_barrel_FMN-bd"/>
</dbReference>
<dbReference type="SUPFAM" id="SSF50475">
    <property type="entry name" value="FMN-binding split barrel"/>
    <property type="match status" value="1"/>
</dbReference>
<evidence type="ECO:0000259" key="1">
    <source>
        <dbReference type="Pfam" id="PF01243"/>
    </source>
</evidence>
<feature type="domain" description="Pyridoxamine 5'-phosphate oxidase N-terminal" evidence="1">
    <location>
        <begin position="8"/>
        <end position="137"/>
    </location>
</feature>
<keyword evidence="2" id="KW-0560">Oxidoreductase</keyword>
<accession>A0ABZ1CMP3</accession>
<dbReference type="PANTHER" id="PTHR13343">
    <property type="entry name" value="CREG1 PROTEIN"/>
    <property type="match status" value="1"/>
</dbReference>
<evidence type="ECO:0000313" key="2">
    <source>
        <dbReference type="EMBL" id="WRS40180.1"/>
    </source>
</evidence>
<sequence>MNPAHAQTLRDLLRTQEVAALGTLHAGQPYVSMVPFAMLPDVSGFVIHVSKLAAHTQDMLASPQVSLLVVAPRSPDVPAQALARITVLGRAAQYAGGTEDHAVAKAAYLARFPQSEDLFGFADFSLFVIRPDSIRFVGGFAQARTLSPQTFADVLSDR</sequence>
<evidence type="ECO:0000313" key="3">
    <source>
        <dbReference type="Proteomes" id="UP001334732"/>
    </source>
</evidence>
<protein>
    <submittedName>
        <fullName evidence="2">Pyridoxamine 5'-phosphate oxidase family protein</fullName>
        <ecNumber evidence="2">1.-.-.-</ecNumber>
        <ecNumber evidence="2">1.4.3.5</ecNumber>
    </submittedName>
</protein>
<dbReference type="GO" id="GO:0004733">
    <property type="term" value="F:pyridoxamine phosphate oxidase activity"/>
    <property type="evidence" value="ECO:0007669"/>
    <property type="project" value="UniProtKB-EC"/>
</dbReference>
<dbReference type="RefSeq" id="WP_324780710.1">
    <property type="nucleotide sequence ID" value="NZ_CP141769.1"/>
</dbReference>
<dbReference type="Proteomes" id="UP001334732">
    <property type="component" value="Chromosome"/>
</dbReference>
<keyword evidence="3" id="KW-1185">Reference proteome</keyword>
<dbReference type="PIRSF" id="PIRSF004633">
    <property type="entry name" value="UCP_PLP_oxd"/>
    <property type="match status" value="1"/>
</dbReference>
<organism evidence="2 3">
    <name type="scientific">Thiobacillus sedimenti</name>
    <dbReference type="NCBI Taxonomy" id="3110231"/>
    <lineage>
        <taxon>Bacteria</taxon>
        <taxon>Pseudomonadati</taxon>
        <taxon>Pseudomonadota</taxon>
        <taxon>Betaproteobacteria</taxon>
        <taxon>Nitrosomonadales</taxon>
        <taxon>Thiobacillaceae</taxon>
        <taxon>Thiobacillus</taxon>
    </lineage>
</organism>